<dbReference type="PANTHER" id="PTHR46579">
    <property type="entry name" value="F5/8 TYPE C DOMAIN-CONTAINING PROTEIN-RELATED"/>
    <property type="match status" value="1"/>
</dbReference>
<evidence type="ECO:0000256" key="1">
    <source>
        <dbReference type="SAM" id="Phobius"/>
    </source>
</evidence>
<keyword evidence="1" id="KW-0812">Transmembrane</keyword>
<proteinExistence type="predicted"/>
<evidence type="ECO:0008006" key="4">
    <source>
        <dbReference type="Google" id="ProtNLM"/>
    </source>
</evidence>
<dbReference type="AlphaFoldDB" id="A0A151WQX3"/>
<organism evidence="2 3">
    <name type="scientific">Mycetomoellerius zeteki</name>
    <dbReference type="NCBI Taxonomy" id="64791"/>
    <lineage>
        <taxon>Eukaryota</taxon>
        <taxon>Metazoa</taxon>
        <taxon>Ecdysozoa</taxon>
        <taxon>Arthropoda</taxon>
        <taxon>Hexapoda</taxon>
        <taxon>Insecta</taxon>
        <taxon>Pterygota</taxon>
        <taxon>Neoptera</taxon>
        <taxon>Endopterygota</taxon>
        <taxon>Hymenoptera</taxon>
        <taxon>Apocrita</taxon>
        <taxon>Aculeata</taxon>
        <taxon>Formicoidea</taxon>
        <taxon>Formicidae</taxon>
        <taxon>Myrmicinae</taxon>
        <taxon>Mycetomoellerius</taxon>
    </lineage>
</organism>
<gene>
    <name evidence="2" type="ORF">ALC60_10709</name>
</gene>
<feature type="transmembrane region" description="Helical" evidence="1">
    <location>
        <begin position="20"/>
        <end position="41"/>
    </location>
</feature>
<evidence type="ECO:0000313" key="3">
    <source>
        <dbReference type="Proteomes" id="UP000075809"/>
    </source>
</evidence>
<protein>
    <recommendedName>
        <fullName evidence="4">DUF4218 domain-containing protein</fullName>
    </recommendedName>
</protein>
<keyword evidence="3" id="KW-1185">Reference proteome</keyword>
<dbReference type="EMBL" id="KQ982818">
    <property type="protein sequence ID" value="KYQ50208.1"/>
    <property type="molecule type" value="Genomic_DNA"/>
</dbReference>
<accession>A0A151WQX3</accession>
<keyword evidence="1" id="KW-1133">Transmembrane helix</keyword>
<reference evidence="2 3" key="1">
    <citation type="submission" date="2015-09" db="EMBL/GenBank/DDBJ databases">
        <title>Trachymyrmex zeteki WGS genome.</title>
        <authorList>
            <person name="Nygaard S."/>
            <person name="Hu H."/>
            <person name="Boomsma J."/>
            <person name="Zhang G."/>
        </authorList>
    </citation>
    <scope>NUCLEOTIDE SEQUENCE [LARGE SCALE GENOMIC DNA]</scope>
    <source>
        <strain evidence="2">Tzet28-1</strain>
        <tissue evidence="2">Whole body</tissue>
    </source>
</reference>
<dbReference type="STRING" id="64791.A0A151WQX3"/>
<evidence type="ECO:0000313" key="2">
    <source>
        <dbReference type="EMBL" id="KYQ50208.1"/>
    </source>
</evidence>
<dbReference type="Proteomes" id="UP000075809">
    <property type="component" value="Unassembled WGS sequence"/>
</dbReference>
<sequence>MWPIYVTLNELPPRIHVFNLIFGFVPDYMHCVLLGVIRLHMELLFDSTRKRFWKNMRDNNEIGIKHLIAAIDERFTNICSLSSITRSVRSLSQIKIWKASEWRSWLVFYCISPPPCLKDFLKKKYLRHLAMLSKAINLLLQKSITKEDIIEAHKLLLNYIYLFNKYFGDTSMVLNVHLLTHIVQGVLNWGPLWTHNAFIYEGQNRHLLQLLQSPGQLLKQIARKFLIFSDLSTLCNELGST</sequence>
<dbReference type="PANTHER" id="PTHR46579:SF1">
    <property type="entry name" value="F5_8 TYPE C DOMAIN-CONTAINING PROTEIN"/>
    <property type="match status" value="1"/>
</dbReference>
<keyword evidence="1" id="KW-0472">Membrane</keyword>
<name>A0A151WQX3_9HYME</name>